<organism evidence="1">
    <name type="scientific">Candidatus Kentrum sp. FW</name>
    <dbReference type="NCBI Taxonomy" id="2126338"/>
    <lineage>
        <taxon>Bacteria</taxon>
        <taxon>Pseudomonadati</taxon>
        <taxon>Pseudomonadota</taxon>
        <taxon>Gammaproteobacteria</taxon>
        <taxon>Candidatus Kentrum</taxon>
    </lineage>
</organism>
<evidence type="ECO:0000313" key="1">
    <source>
        <dbReference type="EMBL" id="VFJ66835.1"/>
    </source>
</evidence>
<sequence length="273" mass="31499">MKRRPTLPPHARIPINRCNLPSVILGSLTFQHHPTPLQLDGVKELHAQLFTDLDQMETAHERVAAFGRHMRAHFLLGHPDEAGFEHKNSKHRRKADYLRMLRGWFFDPDGKEAAVLKGWAESRFGLLPRNHHGPLRDFGSENYQRYLAMRSQGLYNTNALEAQLDLLYTYCQYELARQHATCRYFRLYRGINHIEEHEVLERAGKRTYSLILNNLNSFTGVRERAEEFGDYILEANVPLAKVMYAPGILPGVLKGEDEYLVIGGVYRAEVGYL</sequence>
<gene>
    <name evidence="1" type="ORF">BECKFW1821C_GA0114237_101079</name>
</gene>
<dbReference type="EMBL" id="CAADFE010000010">
    <property type="protein sequence ID" value="VFJ66835.1"/>
    <property type="molecule type" value="Genomic_DNA"/>
</dbReference>
<dbReference type="AlphaFoldDB" id="A0A450TI36"/>
<dbReference type="GO" id="GO:0030701">
    <property type="term" value="F:NAD+-dinitrogen-reductase ADP-D-ribosyltransferase activity"/>
    <property type="evidence" value="ECO:0007669"/>
    <property type="project" value="InterPro"/>
</dbReference>
<keyword evidence="1" id="KW-0808">Transferase</keyword>
<reference evidence="1" key="1">
    <citation type="submission" date="2019-02" db="EMBL/GenBank/DDBJ databases">
        <authorList>
            <person name="Gruber-Vodicka R. H."/>
            <person name="Seah K. B. B."/>
        </authorList>
    </citation>
    <scope>NUCLEOTIDE SEQUENCE</scope>
    <source>
        <strain evidence="1">BECK_BZ131</strain>
    </source>
</reference>
<dbReference type="InterPro" id="IPR009953">
    <property type="entry name" value="DRA_trans"/>
</dbReference>
<name>A0A450TI36_9GAMM</name>
<proteinExistence type="predicted"/>
<dbReference type="Pfam" id="PF07357">
    <property type="entry name" value="DRAT"/>
    <property type="match status" value="1"/>
</dbReference>
<accession>A0A450TI36</accession>
<protein>
    <submittedName>
        <fullName evidence="1">NAD+---dinitrogen-reductase ADP-D-ribosyltransferase</fullName>
    </submittedName>
</protein>
<dbReference type="GO" id="GO:0009399">
    <property type="term" value="P:nitrogen fixation"/>
    <property type="evidence" value="ECO:0007669"/>
    <property type="project" value="InterPro"/>
</dbReference>